<dbReference type="Pfam" id="PF14518">
    <property type="entry name" value="Haem_oxygenas_2"/>
    <property type="match status" value="1"/>
</dbReference>
<dbReference type="InterPro" id="IPR016084">
    <property type="entry name" value="Haem_Oase-like_multi-hlx"/>
</dbReference>
<dbReference type="RefSeq" id="WP_381827878.1">
    <property type="nucleotide sequence ID" value="NZ_JBHTCF010000002.1"/>
</dbReference>
<evidence type="ECO:0000256" key="1">
    <source>
        <dbReference type="SAM" id="MobiDB-lite"/>
    </source>
</evidence>
<dbReference type="SUPFAM" id="SSF48613">
    <property type="entry name" value="Heme oxygenase-like"/>
    <property type="match status" value="1"/>
</dbReference>
<evidence type="ECO:0000313" key="2">
    <source>
        <dbReference type="EMBL" id="MFC7304063.1"/>
    </source>
</evidence>
<reference evidence="3" key="1">
    <citation type="journal article" date="2019" name="Int. J. Syst. Evol. Microbiol.">
        <title>The Global Catalogue of Microorganisms (GCM) 10K type strain sequencing project: providing services to taxonomists for standard genome sequencing and annotation.</title>
        <authorList>
            <consortium name="The Broad Institute Genomics Platform"/>
            <consortium name="The Broad Institute Genome Sequencing Center for Infectious Disease"/>
            <person name="Wu L."/>
            <person name="Ma J."/>
        </authorList>
    </citation>
    <scope>NUCLEOTIDE SEQUENCE [LARGE SCALE GENOMIC DNA]</scope>
    <source>
        <strain evidence="3">SYNS20</strain>
    </source>
</reference>
<gene>
    <name evidence="2" type="ORF">ACFQVC_07525</name>
</gene>
<keyword evidence="3" id="KW-1185">Reference proteome</keyword>
<dbReference type="SMART" id="SM01236">
    <property type="entry name" value="Haem_oxygenase_2"/>
    <property type="match status" value="1"/>
</dbReference>
<dbReference type="EC" id="1.-.-.-" evidence="2"/>
<dbReference type="EMBL" id="JBHTCF010000002">
    <property type="protein sequence ID" value="MFC7304063.1"/>
    <property type="molecule type" value="Genomic_DNA"/>
</dbReference>
<protein>
    <submittedName>
        <fullName evidence="2">Iron-containing redox enzyme family protein</fullName>
        <ecNumber evidence="2">1.-.-.-</ecNumber>
    </submittedName>
</protein>
<name>A0ABW2JDF1_9ACTN</name>
<dbReference type="Proteomes" id="UP001596523">
    <property type="component" value="Unassembled WGS sequence"/>
</dbReference>
<dbReference type="Gene3D" id="1.20.910.10">
    <property type="entry name" value="Heme oxygenase-like"/>
    <property type="match status" value="1"/>
</dbReference>
<sequence length="360" mass="39570">MTTRTEPPVTTRPESRRRSPQLPPPRGELSRAVIAALRDGRRALPAPSRAQQADPYGDDLQLALYLLYELHYQGFDGVTDEREWDPELLGFRRALEQRFLTALRADVPTGAGESDGEDADEALAALLVEPVGHDEASVSHHLRRDGEMWQLREYAALRSLYHLKEADPHAWVIPRLHGRAKAAMVAVEFDEFGAGRPEDIHANLFAELMADLGLETDYGRYVEIAPAEALATVNLMSLFGLHRALRGALVGHFAFVEVTSSPGSRRLAEALRRVGAGSAAQRFYDEHVEADAVHEQVVRRDVIGGLLAAEPALESDVAFGVRATGFLEDRLGVRLLDCWRQRRSALLAPCPATVSGPPAA</sequence>
<feature type="compositionally biased region" description="Low complexity" evidence="1">
    <location>
        <begin position="1"/>
        <end position="12"/>
    </location>
</feature>
<accession>A0ABW2JDF1</accession>
<feature type="region of interest" description="Disordered" evidence="1">
    <location>
        <begin position="1"/>
        <end position="29"/>
    </location>
</feature>
<comment type="caution">
    <text evidence="2">The sequence shown here is derived from an EMBL/GenBank/DDBJ whole genome shotgun (WGS) entry which is preliminary data.</text>
</comment>
<proteinExistence type="predicted"/>
<organism evidence="2 3">
    <name type="scientific">Streptomyces monticola</name>
    <dbReference type="NCBI Taxonomy" id="2666263"/>
    <lineage>
        <taxon>Bacteria</taxon>
        <taxon>Bacillati</taxon>
        <taxon>Actinomycetota</taxon>
        <taxon>Actinomycetes</taxon>
        <taxon>Kitasatosporales</taxon>
        <taxon>Streptomycetaceae</taxon>
        <taxon>Streptomyces</taxon>
    </lineage>
</organism>
<keyword evidence="2" id="KW-0560">Oxidoreductase</keyword>
<dbReference type="GO" id="GO:0016491">
    <property type="term" value="F:oxidoreductase activity"/>
    <property type="evidence" value="ECO:0007669"/>
    <property type="project" value="UniProtKB-KW"/>
</dbReference>
<evidence type="ECO:0000313" key="3">
    <source>
        <dbReference type="Proteomes" id="UP001596523"/>
    </source>
</evidence>